<protein>
    <recommendedName>
        <fullName evidence="3">F5/8 type C domain-containing protein</fullName>
    </recommendedName>
</protein>
<dbReference type="Proteomes" id="UP001139451">
    <property type="component" value="Unassembled WGS sequence"/>
</dbReference>
<dbReference type="Gene3D" id="2.60.120.260">
    <property type="entry name" value="Galactose-binding domain-like"/>
    <property type="match status" value="1"/>
</dbReference>
<evidence type="ECO:0008006" key="3">
    <source>
        <dbReference type="Google" id="ProtNLM"/>
    </source>
</evidence>
<dbReference type="EMBL" id="JAMLDX010000014">
    <property type="protein sequence ID" value="MCP3732005.1"/>
    <property type="molecule type" value="Genomic_DNA"/>
</dbReference>
<reference evidence="1" key="1">
    <citation type="submission" date="2022-05" db="EMBL/GenBank/DDBJ databases">
        <title>Sphingomonas sp. strain MG17 Genome sequencing and assembly.</title>
        <authorList>
            <person name="Kim I."/>
        </authorList>
    </citation>
    <scope>NUCLEOTIDE SEQUENCE</scope>
    <source>
        <strain evidence="1">MG17</strain>
    </source>
</reference>
<dbReference type="AlphaFoldDB" id="A0A9X2HSV6"/>
<evidence type="ECO:0000313" key="2">
    <source>
        <dbReference type="Proteomes" id="UP001139451"/>
    </source>
</evidence>
<comment type="caution">
    <text evidence="1">The sequence shown here is derived from an EMBL/GenBank/DDBJ whole genome shotgun (WGS) entry which is preliminary data.</text>
</comment>
<keyword evidence="2" id="KW-1185">Reference proteome</keyword>
<gene>
    <name evidence="1" type="ORF">M9978_16390</name>
</gene>
<name>A0A9X2HSV6_9SPHN</name>
<sequence length="268" mass="28585">MNAWAMLPLRPASISASSSASGHTADLMLNDYAGIVWKSAGGAASVIIAVDLGAEKSVDAALFFGCTGASLDWTLKVESATNASFTTGVTTLADGIPFLAGERFPTHGRGVGFWQSEAAVTARRYWRFTIASLSSAQVSVARLALGARLQLGRNFAFGGGQGVRDLGSADFSAQGVLVRRRAARLRTLGVTFPSVYRDEVEQKVQPLIEMAAGQEPVVIVTDPEEGPERQRNCWFGLLFGELGTVRRNAAGWEWRVGLVDLVPIPKQA</sequence>
<organism evidence="1 2">
    <name type="scientific">Sphingomonas tagetis</name>
    <dbReference type="NCBI Taxonomy" id="2949092"/>
    <lineage>
        <taxon>Bacteria</taxon>
        <taxon>Pseudomonadati</taxon>
        <taxon>Pseudomonadota</taxon>
        <taxon>Alphaproteobacteria</taxon>
        <taxon>Sphingomonadales</taxon>
        <taxon>Sphingomonadaceae</taxon>
        <taxon>Sphingomonas</taxon>
    </lineage>
</organism>
<proteinExistence type="predicted"/>
<accession>A0A9X2HSV6</accession>
<evidence type="ECO:0000313" key="1">
    <source>
        <dbReference type="EMBL" id="MCP3732005.1"/>
    </source>
</evidence>
<dbReference type="RefSeq" id="WP_254295072.1">
    <property type="nucleotide sequence ID" value="NZ_JAMLDX010000014.1"/>
</dbReference>